<evidence type="ECO:0000313" key="4">
    <source>
        <dbReference type="Proteomes" id="UP000018144"/>
    </source>
</evidence>
<reference evidence="3 4" key="1">
    <citation type="journal article" date="2013" name="PLoS Genet.">
        <title>The genome and development-dependent transcriptomes of Pyronema confluens: a window into fungal evolution.</title>
        <authorList>
            <person name="Traeger S."/>
            <person name="Altegoer F."/>
            <person name="Freitag M."/>
            <person name="Gabaldon T."/>
            <person name="Kempken F."/>
            <person name="Kumar A."/>
            <person name="Marcet-Houben M."/>
            <person name="Poggeler S."/>
            <person name="Stajich J.E."/>
            <person name="Nowrousian M."/>
        </authorList>
    </citation>
    <scope>NUCLEOTIDE SEQUENCE [LARGE SCALE GENOMIC DNA]</scope>
    <source>
        <strain evidence="4">CBS 100304</strain>
        <tissue evidence="3">Vegetative mycelium</tissue>
    </source>
</reference>
<evidence type="ECO:0000313" key="3">
    <source>
        <dbReference type="EMBL" id="CCX30623.1"/>
    </source>
</evidence>
<sequence>MSPFSKDFLEIPITRTHSPGLSTMDQISPKNPTFPPSVAKSPIRLSRSFSRKITPLRNIAFSLPESAGNKLDDITAQSITDKEPLPKIMGMRPRVFWVITIIAMCLIVSIGSITGTAISRAIRGQYVFE</sequence>
<dbReference type="EMBL" id="HF935459">
    <property type="protein sequence ID" value="CCX30623.1"/>
    <property type="molecule type" value="Genomic_DNA"/>
</dbReference>
<gene>
    <name evidence="3" type="ORF">PCON_08960</name>
</gene>
<keyword evidence="2" id="KW-1133">Transmembrane helix</keyword>
<protein>
    <submittedName>
        <fullName evidence="3">Uncharacterized protein</fullName>
    </submittedName>
</protein>
<feature type="region of interest" description="Disordered" evidence="1">
    <location>
        <begin position="20"/>
        <end position="40"/>
    </location>
</feature>
<keyword evidence="2" id="KW-0472">Membrane</keyword>
<feature type="transmembrane region" description="Helical" evidence="2">
    <location>
        <begin position="95"/>
        <end position="118"/>
    </location>
</feature>
<name>U4LFF8_PYROM</name>
<organism evidence="3 4">
    <name type="scientific">Pyronema omphalodes (strain CBS 100304)</name>
    <name type="common">Pyronema confluens</name>
    <dbReference type="NCBI Taxonomy" id="1076935"/>
    <lineage>
        <taxon>Eukaryota</taxon>
        <taxon>Fungi</taxon>
        <taxon>Dikarya</taxon>
        <taxon>Ascomycota</taxon>
        <taxon>Pezizomycotina</taxon>
        <taxon>Pezizomycetes</taxon>
        <taxon>Pezizales</taxon>
        <taxon>Pyronemataceae</taxon>
        <taxon>Pyronema</taxon>
    </lineage>
</organism>
<keyword evidence="4" id="KW-1185">Reference proteome</keyword>
<evidence type="ECO:0000256" key="1">
    <source>
        <dbReference type="SAM" id="MobiDB-lite"/>
    </source>
</evidence>
<dbReference type="Proteomes" id="UP000018144">
    <property type="component" value="Unassembled WGS sequence"/>
</dbReference>
<dbReference type="AlphaFoldDB" id="U4LFF8"/>
<proteinExistence type="predicted"/>
<feature type="compositionally biased region" description="Polar residues" evidence="1">
    <location>
        <begin position="20"/>
        <end position="31"/>
    </location>
</feature>
<keyword evidence="2" id="KW-0812">Transmembrane</keyword>
<accession>U4LFF8</accession>
<evidence type="ECO:0000256" key="2">
    <source>
        <dbReference type="SAM" id="Phobius"/>
    </source>
</evidence>